<name>A0A086L1D7_TOXGO</name>
<feature type="compositionally biased region" description="Acidic residues" evidence="1">
    <location>
        <begin position="428"/>
        <end position="438"/>
    </location>
</feature>
<dbReference type="VEuPathDB" id="ToxoDB:TGP89_256820A"/>
<feature type="region of interest" description="Disordered" evidence="1">
    <location>
        <begin position="86"/>
        <end position="169"/>
    </location>
</feature>
<feature type="region of interest" description="Disordered" evidence="1">
    <location>
        <begin position="30"/>
        <end position="65"/>
    </location>
</feature>
<feature type="region of interest" description="Disordered" evidence="1">
    <location>
        <begin position="277"/>
        <end position="358"/>
    </location>
</feature>
<reference evidence="2 3" key="1">
    <citation type="submission" date="2014-03" db="EMBL/GenBank/DDBJ databases">
        <authorList>
            <person name="Sibley D."/>
            <person name="Venepally P."/>
            <person name="Karamycheva S."/>
            <person name="Hadjithomas M."/>
            <person name="Khan A."/>
            <person name="Brunk B."/>
            <person name="Roos D."/>
            <person name="Caler E."/>
            <person name="Lorenzi H."/>
        </authorList>
    </citation>
    <scope>NUCLEOTIDE SEQUENCE [LARGE SCALE GENOMIC DNA]</scope>
    <source>
        <strain evidence="3">p89</strain>
    </source>
</reference>
<feature type="compositionally biased region" description="Basic and acidic residues" evidence="1">
    <location>
        <begin position="42"/>
        <end position="55"/>
    </location>
</feature>
<accession>A0A086L1D7</accession>
<organism evidence="2 3">
    <name type="scientific">Toxoplasma gondii p89</name>
    <dbReference type="NCBI Taxonomy" id="943119"/>
    <lineage>
        <taxon>Eukaryota</taxon>
        <taxon>Sar</taxon>
        <taxon>Alveolata</taxon>
        <taxon>Apicomplexa</taxon>
        <taxon>Conoidasida</taxon>
        <taxon>Coccidia</taxon>
        <taxon>Eucoccidiorida</taxon>
        <taxon>Eimeriorina</taxon>
        <taxon>Sarcocystidae</taxon>
        <taxon>Toxoplasma</taxon>
    </lineage>
</organism>
<proteinExistence type="predicted"/>
<feature type="non-terminal residue" evidence="2">
    <location>
        <position position="619"/>
    </location>
</feature>
<feature type="compositionally biased region" description="Basic and acidic residues" evidence="1">
    <location>
        <begin position="308"/>
        <end position="347"/>
    </location>
</feature>
<feature type="compositionally biased region" description="Basic and acidic residues" evidence="1">
    <location>
        <begin position="283"/>
        <end position="293"/>
    </location>
</feature>
<sequence length="619" mass="68460">MRMAFWPPRLGSATARQPSSLGAFLASRSSASARELGAEPPRSAREARRAADARRASLAATTKRSRSLWNSWRRVAGVCEREKTFRRDEADASNADGDTAVPGLESSVGGDDEEAATEEEKRDEFGEEEEDGEGEEEEGEEEEGEEDREEVGDEMGDIAGTKGGSEDAARCGAIVDERKGNQCEREQVWTQERTFLDCMHMQEINARAKWLAAHPPLPEGCGDAKWARGRRLHFAGRTFDRPRVIFSGVISLWGWWMPGALLLLSARASVLPCLLNKGSGGQRHGETESERKAARSARRRKRGRRTGKRGEAAKRKEQSLEEGRKRREAANRARTGRSENKWQERRKTSNRIQRENTALHAPMGSISLFPFLLFRVSGGNEGFSSEKEASSAYLDGLRNRPRALLAFVVPPPARREWRKVDLSRDAPYGEEENGVEDEGEKKVESSPSLSTMYREGARGGHNPRGRRGGGPPQPWDRYDDGYGSRPLGQRGLPDGDQHPPPPPPPARSFYAASANPSTRRGNANFAQASFSASRRVVGLDHDDFHRNQRNFSSAFPGDGSSGRTPPHGGSRRNGVPFASRPGHYADGDFARHPRRGRGRSDWGRRGAGARFCDPDGRRG</sequence>
<evidence type="ECO:0000256" key="1">
    <source>
        <dbReference type="SAM" id="MobiDB-lite"/>
    </source>
</evidence>
<evidence type="ECO:0000313" key="2">
    <source>
        <dbReference type="EMBL" id="KFG50455.1"/>
    </source>
</evidence>
<dbReference type="Proteomes" id="UP000028828">
    <property type="component" value="Unassembled WGS sequence"/>
</dbReference>
<protein>
    <submittedName>
        <fullName evidence="2">Zinc finger (CCCH type) motif-containing protein</fullName>
    </submittedName>
</protein>
<feature type="region of interest" description="Disordered" evidence="1">
    <location>
        <begin position="428"/>
        <end position="523"/>
    </location>
</feature>
<dbReference type="EMBL" id="AEYI02000307">
    <property type="protein sequence ID" value="KFG50455.1"/>
    <property type="molecule type" value="Genomic_DNA"/>
</dbReference>
<gene>
    <name evidence="2" type="ORF">TGP89_256820A</name>
</gene>
<comment type="caution">
    <text evidence="2">The sequence shown here is derived from an EMBL/GenBank/DDBJ whole genome shotgun (WGS) entry which is preliminary data.</text>
</comment>
<feature type="compositionally biased region" description="Basic residues" evidence="1">
    <location>
        <begin position="294"/>
        <end position="307"/>
    </location>
</feature>
<feature type="region of interest" description="Disordered" evidence="1">
    <location>
        <begin position="543"/>
        <end position="619"/>
    </location>
</feature>
<evidence type="ECO:0000313" key="3">
    <source>
        <dbReference type="Proteomes" id="UP000028828"/>
    </source>
</evidence>
<feature type="compositionally biased region" description="Acidic residues" evidence="1">
    <location>
        <begin position="125"/>
        <end position="156"/>
    </location>
</feature>
<dbReference type="AlphaFoldDB" id="A0A086L1D7"/>
<feature type="compositionally biased region" description="Low complexity" evidence="1">
    <location>
        <begin position="30"/>
        <end position="41"/>
    </location>
</feature>